<feature type="chain" id="PRO_5017692963" evidence="2">
    <location>
        <begin position="23"/>
        <end position="388"/>
    </location>
</feature>
<dbReference type="Pfam" id="PF13431">
    <property type="entry name" value="TPR_17"/>
    <property type="match status" value="1"/>
</dbReference>
<dbReference type="KEGG" id="achi:CDG60_17780"/>
<dbReference type="EMBL" id="CP032134">
    <property type="protein sequence ID" value="AXY58242.1"/>
    <property type="molecule type" value="Genomic_DNA"/>
</dbReference>
<dbReference type="PANTHER" id="PTHR46050">
    <property type="entry name" value="TPR REPEAT-CONTAINING THIOREDOXIN"/>
    <property type="match status" value="1"/>
</dbReference>
<keyword evidence="2" id="KW-0732">Signal</keyword>
<gene>
    <name evidence="3" type="ORF">CDG60_17780</name>
</gene>
<dbReference type="InterPro" id="IPR019734">
    <property type="entry name" value="TPR_rpt"/>
</dbReference>
<feature type="signal peptide" evidence="2">
    <location>
        <begin position="1"/>
        <end position="22"/>
    </location>
</feature>
<sequence>MKKTIPLLSSSIALCISASAIAAPVSIHVLSATIKDQNIPDAEVFLQKNGENTATARTGSDGRTQISRSLSDTSDNLLIIKKPGYSTLVAKCPCDGMTYALSPVLKDLNSMRIVLNWGKTPADLDSHLSYKDQHVFWQRKQGQDANLDVDDTDSYGPETVTIERRLDNQYYVYSVHDYTDRTRPDTLNLASSQAKVMVYAGESLIRSYYVPTDKKGNLWTVFRISPQGEIQDINQVSGTRSNADRIGSTVSDYQNSSTQVRLAPVSAAAQARAKSLNLAADKAYKNSRYEQAAMLYQQAIDYNPNAGQVYSNLAVTYQKLNRSAEALLANQKAIALATNNNTKAYSHYNIGRIYEDHRDLSQALYHFQQANLFKPTTSYEQAIQRVSR</sequence>
<dbReference type="RefSeq" id="WP_087513636.1">
    <property type="nucleotide sequence ID" value="NZ_CP032134.1"/>
</dbReference>
<dbReference type="SMART" id="SM00028">
    <property type="entry name" value="TPR"/>
    <property type="match status" value="3"/>
</dbReference>
<dbReference type="GO" id="GO:0005737">
    <property type="term" value="C:cytoplasm"/>
    <property type="evidence" value="ECO:0007669"/>
    <property type="project" value="TreeGrafter"/>
</dbReference>
<dbReference type="Proteomes" id="UP000263753">
    <property type="component" value="Chromosome"/>
</dbReference>
<evidence type="ECO:0000313" key="3">
    <source>
        <dbReference type="EMBL" id="AXY58242.1"/>
    </source>
</evidence>
<protein>
    <submittedName>
        <fullName evidence="3">Uncharacterized protein</fullName>
    </submittedName>
</protein>
<dbReference type="SUPFAM" id="SSF48452">
    <property type="entry name" value="TPR-like"/>
    <property type="match status" value="1"/>
</dbReference>
<evidence type="ECO:0000256" key="1">
    <source>
        <dbReference type="PROSITE-ProRule" id="PRU00339"/>
    </source>
</evidence>
<dbReference type="PROSITE" id="PS50005">
    <property type="entry name" value="TPR"/>
    <property type="match status" value="2"/>
</dbReference>
<evidence type="ECO:0000313" key="4">
    <source>
        <dbReference type="Proteomes" id="UP000263753"/>
    </source>
</evidence>
<keyword evidence="1" id="KW-0802">TPR repeat</keyword>
<name>A0A3B7LZE5_9GAMM</name>
<accession>A0A3B7LZE5</accession>
<dbReference type="AlphaFoldDB" id="A0A3B7LZE5"/>
<dbReference type="InterPro" id="IPR011990">
    <property type="entry name" value="TPR-like_helical_dom_sf"/>
</dbReference>
<dbReference type="InterPro" id="IPR044534">
    <property type="entry name" value="TTL1-4"/>
</dbReference>
<proteinExistence type="predicted"/>
<feature type="repeat" description="TPR" evidence="1">
    <location>
        <begin position="273"/>
        <end position="306"/>
    </location>
</feature>
<organism evidence="3 4">
    <name type="scientific">Acinetobacter chinensis</name>
    <dbReference type="NCBI Taxonomy" id="2004650"/>
    <lineage>
        <taxon>Bacteria</taxon>
        <taxon>Pseudomonadati</taxon>
        <taxon>Pseudomonadota</taxon>
        <taxon>Gammaproteobacteria</taxon>
        <taxon>Moraxellales</taxon>
        <taxon>Moraxellaceae</taxon>
        <taxon>Acinetobacter</taxon>
    </lineage>
</organism>
<evidence type="ECO:0000256" key="2">
    <source>
        <dbReference type="SAM" id="SignalP"/>
    </source>
</evidence>
<dbReference type="Gene3D" id="1.25.40.10">
    <property type="entry name" value="Tetratricopeptide repeat domain"/>
    <property type="match status" value="1"/>
</dbReference>
<feature type="repeat" description="TPR" evidence="1">
    <location>
        <begin position="344"/>
        <end position="377"/>
    </location>
</feature>
<reference evidence="4" key="1">
    <citation type="submission" date="2018-09" db="EMBL/GenBank/DDBJ databases">
        <title>The complete genome of Acinetobacter sp. strain WCHAc010005.</title>
        <authorList>
            <person name="Hu Y."/>
            <person name="Long H."/>
            <person name="Feng Y."/>
            <person name="Zong Z."/>
        </authorList>
    </citation>
    <scope>NUCLEOTIDE SEQUENCE [LARGE SCALE GENOMIC DNA]</scope>
    <source>
        <strain evidence="4">WCHAc010005</strain>
    </source>
</reference>
<dbReference type="PANTHER" id="PTHR46050:SF29">
    <property type="entry name" value="TPR REPEAT-CONTAINING THIOREDOXIN TTL4"/>
    <property type="match status" value="1"/>
</dbReference>